<keyword evidence="2" id="KW-0732">Signal</keyword>
<dbReference type="Proteomes" id="UP000467260">
    <property type="component" value="Chromosome"/>
</dbReference>
<organism evidence="3 4">
    <name type="scientific">Mycolicibacter hiberniae</name>
    <dbReference type="NCBI Taxonomy" id="29314"/>
    <lineage>
        <taxon>Bacteria</taxon>
        <taxon>Bacillati</taxon>
        <taxon>Actinomycetota</taxon>
        <taxon>Actinomycetes</taxon>
        <taxon>Mycobacteriales</taxon>
        <taxon>Mycobacteriaceae</taxon>
        <taxon>Mycolicibacter</taxon>
    </lineage>
</organism>
<feature type="chain" id="PRO_5043691771" evidence="2">
    <location>
        <begin position="26"/>
        <end position="87"/>
    </location>
</feature>
<dbReference type="EMBL" id="AP022609">
    <property type="protein sequence ID" value="BBZ23351.1"/>
    <property type="molecule type" value="Genomic_DNA"/>
</dbReference>
<dbReference type="Pfam" id="PF23829">
    <property type="entry name" value="DUF7199"/>
    <property type="match status" value="1"/>
</dbReference>
<evidence type="ECO:0000313" key="3">
    <source>
        <dbReference type="EMBL" id="BBZ23351.1"/>
    </source>
</evidence>
<evidence type="ECO:0000256" key="2">
    <source>
        <dbReference type="SAM" id="SignalP"/>
    </source>
</evidence>
<evidence type="ECO:0000256" key="1">
    <source>
        <dbReference type="SAM" id="MobiDB-lite"/>
    </source>
</evidence>
<name>A0A7I7X3N6_9MYCO</name>
<gene>
    <name evidence="3" type="ORF">MHIB_17690</name>
</gene>
<reference evidence="3 4" key="1">
    <citation type="journal article" date="2019" name="Emerg. Microbes Infect.">
        <title>Comprehensive subspecies identification of 175 nontuberculous mycobacteria species based on 7547 genomic profiles.</title>
        <authorList>
            <person name="Matsumoto Y."/>
            <person name="Kinjo T."/>
            <person name="Motooka D."/>
            <person name="Nabeya D."/>
            <person name="Jung N."/>
            <person name="Uechi K."/>
            <person name="Horii T."/>
            <person name="Iida T."/>
            <person name="Fujita J."/>
            <person name="Nakamura S."/>
        </authorList>
    </citation>
    <scope>NUCLEOTIDE SEQUENCE [LARGE SCALE GENOMIC DNA]</scope>
    <source>
        <strain evidence="3 4">JCM 13571</strain>
    </source>
</reference>
<keyword evidence="4" id="KW-1185">Reference proteome</keyword>
<feature type="signal peptide" evidence="2">
    <location>
        <begin position="1"/>
        <end position="25"/>
    </location>
</feature>
<feature type="compositionally biased region" description="Basic and acidic residues" evidence="1">
    <location>
        <begin position="72"/>
        <end position="87"/>
    </location>
</feature>
<dbReference type="RefSeq" id="WP_085134551.1">
    <property type="nucleotide sequence ID" value="NZ_AP022609.1"/>
</dbReference>
<accession>A0A7I7X3N6</accession>
<protein>
    <submittedName>
        <fullName evidence="3">Uncharacterized protein</fullName>
    </submittedName>
</protein>
<feature type="region of interest" description="Disordered" evidence="1">
    <location>
        <begin position="55"/>
        <end position="87"/>
    </location>
</feature>
<proteinExistence type="predicted"/>
<dbReference type="OrthoDB" id="4764062at2"/>
<dbReference type="KEGG" id="mhib:MHIB_17690"/>
<dbReference type="AlphaFoldDB" id="A0A7I7X3N6"/>
<evidence type="ECO:0000313" key="4">
    <source>
        <dbReference type="Proteomes" id="UP000467260"/>
    </source>
</evidence>
<sequence length="87" mass="9476">MVRAITALVLTAGGLALIPAQQAEAVPCLHRGRQHVVQHANGNVDADSRWHVLRGEAPTCDTGGGAASTEDTWERRQDDIDRERHGW</sequence>
<dbReference type="InterPro" id="IPR055623">
    <property type="entry name" value="DUF7199"/>
</dbReference>